<keyword evidence="1" id="KW-0732">Signal</keyword>
<dbReference type="InterPro" id="IPR021557">
    <property type="entry name" value="DUF3016"/>
</dbReference>
<gene>
    <name evidence="2" type="ORF">GNP35_12680</name>
</gene>
<keyword evidence="3" id="KW-1185">Reference proteome</keyword>
<reference evidence="2 3" key="1">
    <citation type="submission" date="2019-11" db="EMBL/GenBank/DDBJ databases">
        <title>P. haliotis isolates from Z. marina roots.</title>
        <authorList>
            <person name="Cohen M."/>
            <person name="Jospin G."/>
            <person name="Eisen J.A."/>
            <person name="Coil D.A."/>
        </authorList>
    </citation>
    <scope>NUCLEOTIDE SEQUENCE [LARGE SCALE GENOMIC DNA]</scope>
    <source>
        <strain evidence="2 3">UCD-MCMsp1aY</strain>
    </source>
</reference>
<evidence type="ECO:0000313" key="2">
    <source>
        <dbReference type="EMBL" id="MUH73263.1"/>
    </source>
</evidence>
<organism evidence="2 3">
    <name type="scientific">Psychrosphaera haliotis</name>
    <dbReference type="NCBI Taxonomy" id="555083"/>
    <lineage>
        <taxon>Bacteria</taxon>
        <taxon>Pseudomonadati</taxon>
        <taxon>Pseudomonadota</taxon>
        <taxon>Gammaproteobacteria</taxon>
        <taxon>Alteromonadales</taxon>
        <taxon>Pseudoalteromonadaceae</taxon>
        <taxon>Psychrosphaera</taxon>
    </lineage>
</organism>
<feature type="signal peptide" evidence="1">
    <location>
        <begin position="1"/>
        <end position="19"/>
    </location>
</feature>
<dbReference type="OrthoDB" id="195620at2"/>
<dbReference type="AlphaFoldDB" id="A0A6N8F9Z1"/>
<comment type="caution">
    <text evidence="2">The sequence shown here is derived from an EMBL/GenBank/DDBJ whole genome shotgun (WGS) entry which is preliminary data.</text>
</comment>
<name>A0A6N8F9Z1_9GAMM</name>
<evidence type="ECO:0000256" key="1">
    <source>
        <dbReference type="SAM" id="SignalP"/>
    </source>
</evidence>
<dbReference type="Proteomes" id="UP000439994">
    <property type="component" value="Unassembled WGS sequence"/>
</dbReference>
<dbReference type="Pfam" id="PF11454">
    <property type="entry name" value="DUF3016"/>
    <property type="match status" value="1"/>
</dbReference>
<accession>A0A6N8F9Z1</accession>
<evidence type="ECO:0000313" key="3">
    <source>
        <dbReference type="Proteomes" id="UP000439994"/>
    </source>
</evidence>
<sequence>MKFLHSIILISLMSSAAFADEKKATVTWKNPDNYVDIDSADDHKDNFRTKVFTQLELEIEKLAGELPEGYSIDMEFVNVDLAGTVDHSFQITRKMRAIQESTVPAFAFNLVLKQNGKPILKGPIRLQDRHIIARGERIKAFSGMESFKIEKRLLNNWFSGDLVKIIKSWEENKDSLVANR</sequence>
<dbReference type="EMBL" id="WOCD01000005">
    <property type="protein sequence ID" value="MUH73263.1"/>
    <property type="molecule type" value="Genomic_DNA"/>
</dbReference>
<dbReference type="RefSeq" id="WP_155696457.1">
    <property type="nucleotide sequence ID" value="NZ_WOCD01000005.1"/>
</dbReference>
<feature type="chain" id="PRO_5026849985" evidence="1">
    <location>
        <begin position="20"/>
        <end position="180"/>
    </location>
</feature>
<proteinExistence type="predicted"/>
<protein>
    <submittedName>
        <fullName evidence="2">DUF3016 domain-containing protein</fullName>
    </submittedName>
</protein>